<dbReference type="PANTHER" id="PTHR30273">
    <property type="entry name" value="PERIPLASMIC SIGNAL SENSOR AND SIGMA FACTOR ACTIVATOR FECR-RELATED"/>
    <property type="match status" value="1"/>
</dbReference>
<reference evidence="4 5" key="1">
    <citation type="submission" date="2015-09" db="EMBL/GenBank/DDBJ databases">
        <authorList>
            <consortium name="Pathogen Informatics"/>
        </authorList>
    </citation>
    <scope>NUCLEOTIDE SEQUENCE [LARGE SCALE GENOMIC DNA]</scope>
    <source>
        <strain evidence="4 5">2789STDY5834899</strain>
    </source>
</reference>
<sequence>MPDKNINIDTDVILRYLEKTASPEEIRQLREWIALSEENANYFQEIRNIWEVTTPAVDPEKIDTGKALAKVKNRIHTTPQAPMKRTRLITYCRRIAAILLLPAIIAVVALLMKKDYQAPLIAFNEVTAPYGTVSTLTLPDSSKVWLNAGSTLKYPTAFTSNVREVEMSGEAYFEVHADKEHPFIVSTGDLKVTATGTAFNVCSFAKAKEEVITLVTGKVNVSHENNIRHLLPGQQLNYQKASKSMEVTDIDTYQYISWKDGILAFRDDPLKTIFDRLEQVYRVRFILKDPSINQFTYRATFKGETLDEILDYMGMSIPITFRTTETKQEGNDSVSVRTIEVYKN</sequence>
<organism evidence="4 5">
    <name type="scientific">Bacteroides thetaiotaomicron</name>
    <dbReference type="NCBI Taxonomy" id="818"/>
    <lineage>
        <taxon>Bacteria</taxon>
        <taxon>Pseudomonadati</taxon>
        <taxon>Bacteroidota</taxon>
        <taxon>Bacteroidia</taxon>
        <taxon>Bacteroidales</taxon>
        <taxon>Bacteroidaceae</taxon>
        <taxon>Bacteroides</taxon>
    </lineage>
</organism>
<dbReference type="Proteomes" id="UP000095576">
    <property type="component" value="Unassembled WGS sequence"/>
</dbReference>
<name>A0A139KK77_BACT4</name>
<dbReference type="EMBL" id="CZAP01000003">
    <property type="protein sequence ID" value="CUP15516.1"/>
    <property type="molecule type" value="Genomic_DNA"/>
</dbReference>
<dbReference type="InterPro" id="IPR006860">
    <property type="entry name" value="FecR"/>
</dbReference>
<gene>
    <name evidence="4" type="ORF">ERS852511_01286</name>
</gene>
<feature type="transmembrane region" description="Helical" evidence="1">
    <location>
        <begin position="91"/>
        <end position="112"/>
    </location>
</feature>
<feature type="domain" description="FecR protein" evidence="2">
    <location>
        <begin position="132"/>
        <end position="219"/>
    </location>
</feature>
<protein>
    <submittedName>
        <fullName evidence="4">Fe2+-dicitrate sensor, membrane component</fullName>
    </submittedName>
</protein>
<evidence type="ECO:0000259" key="2">
    <source>
        <dbReference type="Pfam" id="PF04773"/>
    </source>
</evidence>
<dbReference type="RefSeq" id="WP_055299042.1">
    <property type="nucleotide sequence ID" value="NZ_CP103283.1"/>
</dbReference>
<dbReference type="InterPro" id="IPR032508">
    <property type="entry name" value="FecR_C"/>
</dbReference>
<dbReference type="Pfam" id="PF04773">
    <property type="entry name" value="FecR"/>
    <property type="match status" value="1"/>
</dbReference>
<dbReference type="Gene3D" id="2.60.120.1440">
    <property type="match status" value="1"/>
</dbReference>
<evidence type="ECO:0000313" key="5">
    <source>
        <dbReference type="Proteomes" id="UP000095576"/>
    </source>
</evidence>
<dbReference type="PIRSF" id="PIRSF018266">
    <property type="entry name" value="FecR"/>
    <property type="match status" value="1"/>
</dbReference>
<accession>A0A139KK77</accession>
<dbReference type="AlphaFoldDB" id="A0A139KK77"/>
<proteinExistence type="predicted"/>
<dbReference type="PANTHER" id="PTHR30273:SF2">
    <property type="entry name" value="PROTEIN FECR"/>
    <property type="match status" value="1"/>
</dbReference>
<dbReference type="InterPro" id="IPR012373">
    <property type="entry name" value="Ferrdict_sens_TM"/>
</dbReference>
<dbReference type="PATRIC" id="fig|818.29.peg.1796"/>
<keyword evidence="1" id="KW-1133">Transmembrane helix</keyword>
<dbReference type="FunFam" id="2.60.120.1440:FF:000001">
    <property type="entry name" value="Putative anti-sigma factor"/>
    <property type="match status" value="1"/>
</dbReference>
<keyword evidence="1" id="KW-0472">Membrane</keyword>
<evidence type="ECO:0000313" key="4">
    <source>
        <dbReference type="EMBL" id="CUP15516.1"/>
    </source>
</evidence>
<dbReference type="Pfam" id="PF16344">
    <property type="entry name" value="FecR_C"/>
    <property type="match status" value="1"/>
</dbReference>
<keyword evidence="1" id="KW-0812">Transmembrane</keyword>
<dbReference type="Gene3D" id="3.55.50.30">
    <property type="match status" value="1"/>
</dbReference>
<feature type="domain" description="Protein FecR C-terminal" evidence="3">
    <location>
        <begin position="263"/>
        <end position="325"/>
    </location>
</feature>
<evidence type="ECO:0000259" key="3">
    <source>
        <dbReference type="Pfam" id="PF16344"/>
    </source>
</evidence>
<evidence type="ECO:0000256" key="1">
    <source>
        <dbReference type="SAM" id="Phobius"/>
    </source>
</evidence>
<dbReference type="GO" id="GO:0016989">
    <property type="term" value="F:sigma factor antagonist activity"/>
    <property type="evidence" value="ECO:0007669"/>
    <property type="project" value="TreeGrafter"/>
</dbReference>